<feature type="compositionally biased region" description="Low complexity" evidence="1">
    <location>
        <begin position="277"/>
        <end position="289"/>
    </location>
</feature>
<feature type="compositionally biased region" description="Polar residues" evidence="1">
    <location>
        <begin position="511"/>
        <end position="520"/>
    </location>
</feature>
<evidence type="ECO:0000313" key="3">
    <source>
        <dbReference type="Proteomes" id="UP000321518"/>
    </source>
</evidence>
<proteinExistence type="predicted"/>
<feature type="region of interest" description="Disordered" evidence="1">
    <location>
        <begin position="593"/>
        <end position="627"/>
    </location>
</feature>
<comment type="caution">
    <text evidence="2">The sequence shown here is derived from an EMBL/GenBank/DDBJ whole genome shotgun (WGS) entry which is preliminary data.</text>
</comment>
<feature type="compositionally biased region" description="Polar residues" evidence="1">
    <location>
        <begin position="185"/>
        <end position="200"/>
    </location>
</feature>
<feature type="compositionally biased region" description="Low complexity" evidence="1">
    <location>
        <begin position="317"/>
        <end position="329"/>
    </location>
</feature>
<dbReference type="OrthoDB" id="2527173at2759"/>
<feature type="region of interest" description="Disordered" evidence="1">
    <location>
        <begin position="271"/>
        <end position="290"/>
    </location>
</feature>
<dbReference type="Proteomes" id="UP000321518">
    <property type="component" value="Unassembled WGS sequence"/>
</dbReference>
<dbReference type="EMBL" id="BJWK01000011">
    <property type="protein sequence ID" value="GEM10579.1"/>
    <property type="molecule type" value="Genomic_DNA"/>
</dbReference>
<protein>
    <submittedName>
        <fullName evidence="2">Uncharacterized protein</fullName>
    </submittedName>
</protein>
<evidence type="ECO:0000256" key="1">
    <source>
        <dbReference type="SAM" id="MobiDB-lite"/>
    </source>
</evidence>
<dbReference type="AlphaFoldDB" id="A0A511KJN7"/>
<name>A0A511KJN7_RHOTO</name>
<organism evidence="2 3">
    <name type="scientific">Rhodotorula toruloides</name>
    <name type="common">Yeast</name>
    <name type="synonym">Rhodosporidium toruloides</name>
    <dbReference type="NCBI Taxonomy" id="5286"/>
    <lineage>
        <taxon>Eukaryota</taxon>
        <taxon>Fungi</taxon>
        <taxon>Dikarya</taxon>
        <taxon>Basidiomycota</taxon>
        <taxon>Pucciniomycotina</taxon>
        <taxon>Microbotryomycetes</taxon>
        <taxon>Sporidiobolales</taxon>
        <taxon>Sporidiobolaceae</taxon>
        <taxon>Rhodotorula</taxon>
    </lineage>
</organism>
<feature type="region of interest" description="Disordered" evidence="1">
    <location>
        <begin position="170"/>
        <end position="226"/>
    </location>
</feature>
<accession>A0A511KJN7</accession>
<gene>
    <name evidence="2" type="ORF">Rt10032_c11g4596</name>
</gene>
<evidence type="ECO:0000313" key="2">
    <source>
        <dbReference type="EMBL" id="GEM10579.1"/>
    </source>
</evidence>
<feature type="region of interest" description="Disordered" evidence="1">
    <location>
        <begin position="16"/>
        <end position="49"/>
    </location>
</feature>
<reference evidence="2 3" key="1">
    <citation type="submission" date="2019-07" db="EMBL/GenBank/DDBJ databases">
        <title>Rhodotorula toruloides NBRC10032 genome sequencing.</title>
        <authorList>
            <person name="Shida Y."/>
            <person name="Takaku H."/>
            <person name="Ogasawara W."/>
            <person name="Mori K."/>
        </authorList>
    </citation>
    <scope>NUCLEOTIDE SEQUENCE [LARGE SCALE GENOMIC DNA]</scope>
    <source>
        <strain evidence="2 3">NBRC10032</strain>
    </source>
</reference>
<feature type="compositionally biased region" description="Low complexity" evidence="1">
    <location>
        <begin position="459"/>
        <end position="478"/>
    </location>
</feature>
<feature type="region of interest" description="Disordered" evidence="1">
    <location>
        <begin position="304"/>
        <end position="385"/>
    </location>
</feature>
<sequence length="660" mass="71380">MSEAHTVTQEVLMIHEQRKERGEEGGLEPVLVAEPGDEGDEFDWPVGEKDRGSTFREMLESLNDRIPTYDELEDFGLFDHTHSSRLLAEYRLRNPSPAPTSPLPQIAFSPACDSTALSRQINRAYEPRKRHSLAVLPVPQPQNGPPLASPSIAPRLNPFNLVRRATARPCPTHRTRSASEVPLSESATSTPPRSSFNSTSEWRHSVARDSLSLSRNETVKENRGARKLRKQAPPMIMVRTDDDYLLRPFNDPPHPELLDFEEAAKDVLSLQPSAAVGRPSTPRRSSGRSAIASFVTSPLAYEPDEAEAMSPPPRPSSPVSAFPSSARRATLPPLETKKRGSTISSADSSYYADNERARLSPRAPRTGRWSMAAPPSPCGSTSSNGMWSKAIKLGRGKRGSESRASSATSLDSPVGWEMLDYGQAGEARSFEVLGRPLSRPQVERAQSADIFPTTAPVASPSLTDPSLSSSPSTPNLDSIFEQPETPDKRRSLVSKRSSQQLAKAVSHESLPPSSGTTTPAVFSAASSITVGDRDSPVRPPLSRSRRWSNLVLASTHSASAPTTLAVDDSHRLVPRYSSTSLAESESWMSSMSSQSRDSLFYSGDETPASSSAEVDEDAVGARVDEGGVPEAIEKAHVVVDARANDPLAQSILAPSLVKTS</sequence>
<feature type="region of interest" description="Disordered" evidence="1">
    <location>
        <begin position="441"/>
        <end position="520"/>
    </location>
</feature>